<protein>
    <recommendedName>
        <fullName evidence="4">Reverse transcriptase zinc-binding domain-containing protein</fullName>
    </recommendedName>
</protein>
<dbReference type="Proteomes" id="UP001159363">
    <property type="component" value="Chromosome 3"/>
</dbReference>
<comment type="caution">
    <text evidence="2">The sequence shown here is derived from an EMBL/GenBank/DDBJ whole genome shotgun (WGS) entry which is preliminary data.</text>
</comment>
<sequence length="332" mass="38508">MVLNTNCFRQKSSSSITAIWLATLRICIFILMVLRLLMRWLVPILLLRVFKLMPTASIFYVEAYVIPHAICYASASTYGRCWIYTDSWSVLKALQCCLHTFVYDDLVLLNKYALHVATLQGMHVFLSVLPSHFGISGNEMVYSIAKLACHSPLSLEKCHTAGLLSLAHLSVRKLEEQQWLVANGDRPYGRIQLHIQQVPWFWTHRRSRRFFTTLSRLRLNHGNFKSHLHCISLCEDTRCDCGANIEDMNHILFQCPLMKGRDNFLAFLWQCGFFCPYHLSTLLSTSDMEIYEDIYGFLHRNKRCIYAKGQYREMRSVFSRVCDVAYLGFDTG</sequence>
<keyword evidence="1" id="KW-1133">Transmembrane helix</keyword>
<proteinExistence type="predicted"/>
<keyword evidence="1" id="KW-0812">Transmembrane</keyword>
<evidence type="ECO:0000313" key="3">
    <source>
        <dbReference type="Proteomes" id="UP001159363"/>
    </source>
</evidence>
<evidence type="ECO:0000256" key="1">
    <source>
        <dbReference type="SAM" id="Phobius"/>
    </source>
</evidence>
<dbReference type="SUPFAM" id="SSF53098">
    <property type="entry name" value="Ribonuclease H-like"/>
    <property type="match status" value="1"/>
</dbReference>
<evidence type="ECO:0000313" key="2">
    <source>
        <dbReference type="EMBL" id="KAJ8888472.1"/>
    </source>
</evidence>
<keyword evidence="1" id="KW-0472">Membrane</keyword>
<feature type="transmembrane region" description="Helical" evidence="1">
    <location>
        <begin position="45"/>
        <end position="66"/>
    </location>
</feature>
<organism evidence="2 3">
    <name type="scientific">Dryococelus australis</name>
    <dbReference type="NCBI Taxonomy" id="614101"/>
    <lineage>
        <taxon>Eukaryota</taxon>
        <taxon>Metazoa</taxon>
        <taxon>Ecdysozoa</taxon>
        <taxon>Arthropoda</taxon>
        <taxon>Hexapoda</taxon>
        <taxon>Insecta</taxon>
        <taxon>Pterygota</taxon>
        <taxon>Neoptera</taxon>
        <taxon>Polyneoptera</taxon>
        <taxon>Phasmatodea</taxon>
        <taxon>Verophasmatodea</taxon>
        <taxon>Anareolatae</taxon>
        <taxon>Phasmatidae</taxon>
        <taxon>Eurycanthinae</taxon>
        <taxon>Dryococelus</taxon>
    </lineage>
</organism>
<feature type="transmembrane region" description="Helical" evidence="1">
    <location>
        <begin position="18"/>
        <end position="38"/>
    </location>
</feature>
<keyword evidence="3" id="KW-1185">Reference proteome</keyword>
<dbReference type="InterPro" id="IPR012337">
    <property type="entry name" value="RNaseH-like_sf"/>
</dbReference>
<dbReference type="EMBL" id="JARBHB010000003">
    <property type="protein sequence ID" value="KAJ8888472.1"/>
    <property type="molecule type" value="Genomic_DNA"/>
</dbReference>
<name>A0ABQ9HW35_9NEOP</name>
<reference evidence="2 3" key="1">
    <citation type="submission" date="2023-02" db="EMBL/GenBank/DDBJ databases">
        <title>LHISI_Scaffold_Assembly.</title>
        <authorList>
            <person name="Stuart O.P."/>
            <person name="Cleave R."/>
            <person name="Magrath M.J.L."/>
            <person name="Mikheyev A.S."/>
        </authorList>
    </citation>
    <scope>NUCLEOTIDE SEQUENCE [LARGE SCALE GENOMIC DNA]</scope>
    <source>
        <strain evidence="2">Daus_M_001</strain>
        <tissue evidence="2">Leg muscle</tissue>
    </source>
</reference>
<evidence type="ECO:0008006" key="4">
    <source>
        <dbReference type="Google" id="ProtNLM"/>
    </source>
</evidence>
<accession>A0ABQ9HW35</accession>
<gene>
    <name evidence="2" type="ORF">PR048_007962</name>
</gene>